<dbReference type="PROSITE" id="PS50112">
    <property type="entry name" value="PAS"/>
    <property type="match status" value="2"/>
</dbReference>
<feature type="domain" description="PAC" evidence="17">
    <location>
        <begin position="643"/>
        <end position="697"/>
    </location>
</feature>
<dbReference type="EC" id="2.7.13.3" evidence="3"/>
<dbReference type="InterPro" id="IPR000014">
    <property type="entry name" value="PAS"/>
</dbReference>
<dbReference type="InterPro" id="IPR003661">
    <property type="entry name" value="HisK_dim/P_dom"/>
</dbReference>
<dbReference type="OrthoDB" id="5378360at2"/>
<evidence type="ECO:0000313" key="18">
    <source>
        <dbReference type="EMBL" id="EAT17079.1"/>
    </source>
</evidence>
<dbReference type="PANTHER" id="PTHR43047:SF72">
    <property type="entry name" value="OSMOSENSING HISTIDINE PROTEIN KINASE SLN1"/>
    <property type="match status" value="1"/>
</dbReference>
<dbReference type="InterPro" id="IPR003594">
    <property type="entry name" value="HATPase_dom"/>
</dbReference>
<evidence type="ECO:0000256" key="4">
    <source>
        <dbReference type="ARBA" id="ARBA00022553"/>
    </source>
</evidence>
<reference evidence="18" key="1">
    <citation type="submission" date="2006-05" db="EMBL/GenBank/DDBJ databases">
        <title>Annotation of the draft genome assembly of Desulfuromonas acetoxidans DSM 684.</title>
        <authorList>
            <consortium name="US DOE Joint Genome Institute (JGI-ORNL)"/>
            <person name="Larimer F."/>
            <person name="Land M."/>
            <person name="Hauser L."/>
        </authorList>
    </citation>
    <scope>NUCLEOTIDE SEQUENCE [LARGE SCALE GENOMIC DNA]</scope>
    <source>
        <strain evidence="18">DSM 684</strain>
    </source>
</reference>
<dbReference type="GO" id="GO:0009927">
    <property type="term" value="F:histidine phosphotransfer kinase activity"/>
    <property type="evidence" value="ECO:0007669"/>
    <property type="project" value="TreeGrafter"/>
</dbReference>
<comment type="catalytic activity">
    <reaction evidence="1">
        <text>ATP + protein L-histidine = ADP + protein N-phospho-L-histidine.</text>
        <dbReference type="EC" id="2.7.13.3"/>
    </reaction>
</comment>
<dbReference type="PRINTS" id="PR00344">
    <property type="entry name" value="BCTRLSENSOR"/>
</dbReference>
<protein>
    <recommendedName>
        <fullName evidence="3">histidine kinase</fullName>
        <ecNumber evidence="3">2.7.13.3</ecNumber>
    </recommendedName>
</protein>
<feature type="transmembrane region" description="Helical" evidence="13">
    <location>
        <begin position="230"/>
        <end position="249"/>
    </location>
</feature>
<evidence type="ECO:0000256" key="7">
    <source>
        <dbReference type="ARBA" id="ARBA00022777"/>
    </source>
</evidence>
<dbReference type="SMART" id="SM00388">
    <property type="entry name" value="HisKA"/>
    <property type="match status" value="1"/>
</dbReference>
<dbReference type="SMART" id="SM00091">
    <property type="entry name" value="PAS"/>
    <property type="match status" value="3"/>
</dbReference>
<dbReference type="GO" id="GO:0005524">
    <property type="term" value="F:ATP binding"/>
    <property type="evidence" value="ECO:0007669"/>
    <property type="project" value="UniProtKB-KW"/>
</dbReference>
<evidence type="ECO:0000256" key="6">
    <source>
        <dbReference type="ARBA" id="ARBA00022741"/>
    </source>
</evidence>
<dbReference type="Gene3D" id="3.30.450.20">
    <property type="entry name" value="PAS domain"/>
    <property type="match status" value="3"/>
</dbReference>
<keyword evidence="4 11" id="KW-0597">Phosphoprotein</keyword>
<evidence type="ECO:0000256" key="2">
    <source>
        <dbReference type="ARBA" id="ARBA00004370"/>
    </source>
</evidence>
<dbReference type="InterPro" id="IPR000700">
    <property type="entry name" value="PAS-assoc_C"/>
</dbReference>
<dbReference type="FunFam" id="3.30.565.10:FF:000006">
    <property type="entry name" value="Sensor histidine kinase WalK"/>
    <property type="match status" value="1"/>
</dbReference>
<dbReference type="InterPro" id="IPR004358">
    <property type="entry name" value="Sig_transdc_His_kin-like_C"/>
</dbReference>
<keyword evidence="5" id="KW-0808">Transferase</keyword>
<dbReference type="InterPro" id="IPR011006">
    <property type="entry name" value="CheY-like_superfamily"/>
</dbReference>
<keyword evidence="6" id="KW-0547">Nucleotide-binding</keyword>
<dbReference type="CDD" id="cd16922">
    <property type="entry name" value="HATPase_EvgS-ArcB-TorS-like"/>
    <property type="match status" value="1"/>
</dbReference>
<dbReference type="PANTHER" id="PTHR43047">
    <property type="entry name" value="TWO-COMPONENT HISTIDINE PROTEIN KINASE"/>
    <property type="match status" value="1"/>
</dbReference>
<evidence type="ECO:0000256" key="9">
    <source>
        <dbReference type="ARBA" id="ARBA00023012"/>
    </source>
</evidence>
<accession>Q1K395</accession>
<dbReference type="InterPro" id="IPR001610">
    <property type="entry name" value="PAC"/>
</dbReference>
<sequence length="1079" mass="122648">MKRFFENVCGQILLLLILAILTVTGLHLGHRYLEARQTYLNELVSNEQVKVEISHLLQKKLLAINTNLQDLLHSNSQTEIVQVTTRLKQLQEQIFSFLHVIEAGGIAEEEYPVNFSAEESVHRQLHYTNYAPGRINIEALELRAKMVELAEMIQSFKQLAEHRVVILEFRDPMMTADTIRRVSFQYKAIHPFFSRILENANRLHFTSQKEAGRLQEYNKRFSETYRQTELLSIVLSVSLLLVIGGVVLYRSRRIFAERQRYQQELATINENLESMVQSRTRQLEGEISERRKTEQQLSEQARFLTTTLESLDHPFLVISVADSKVVMANSAARDLCDDWHQPTCYARTQRLNGNCSDGDHPCTLARVKSELKPITIDYVHPNVDGETMYVEVHGYPIFNDHGELVNIIEYSLDVTEHKRAQQQLQEAKDQLEVRVEERTGELKKAQKILASRERHFRRLIENVTDIITIVDADGIVGYTSPAAEKLFGRSVEDMVGHDIREFVVQDDLRHIDLPTLHQQFGTTTPVEYRVYDHAGQIQVLESFIERFENESGLEQFILCSRLITQRKRAEEENRVLSMVVAQNPSSVVITDVHGQIEYVNPYFEQATGYRFDEVVGKNPRVLNAGKTPKQVFTQMWQTILDGHVWQGEFVNRKKDGTLYDESVLVSPIKNDQGEISHFVALKENITELKKARKQAEEANRAKSEFLSRMSHELRTPLNAINGFSQLMLSSRKNPLNDKHRSMVEQIDGAGKHLLELINEVLDLARIEAGKLSLSVEAVDPCHIINECLPLLHSLAEQHQVTFHSCCGEQTFPLVKADYTRTKQVLVNLLSNAAKYNRPGGDVTIHVQANEPTGFLRFQVIDNGLGIAEEKQKQLFVPFARLAQDSENIEGTGIGMTITKQLVEAMGGQIDFESRYGQGSTFWFTLPLADEVVEDEVPTLSAETIICGYDEAAVDSHAKVLYIEDNPGNLSLMTGFFEEWERAALVCCADGESGLAMAAEVLPAVILLDLNLPGIDGFEVFQRLRQDEQTAQIPVIAVSADAMKQTLRRAGELGFDGFLAKPVDFEQMKFLLEDLMETRR</sequence>
<dbReference type="GO" id="GO:0006355">
    <property type="term" value="P:regulation of DNA-templated transcription"/>
    <property type="evidence" value="ECO:0007669"/>
    <property type="project" value="InterPro"/>
</dbReference>
<feature type="modified residue" description="4-aspartylphosphate" evidence="11">
    <location>
        <position position="1008"/>
    </location>
</feature>
<keyword evidence="10 13" id="KW-0472">Membrane</keyword>
<dbReference type="InterPro" id="IPR036890">
    <property type="entry name" value="HATPase_C_sf"/>
</dbReference>
<keyword evidence="19" id="KW-1185">Reference proteome</keyword>
<dbReference type="Pfam" id="PF02518">
    <property type="entry name" value="HATPase_c"/>
    <property type="match status" value="1"/>
</dbReference>
<dbReference type="InterPro" id="IPR036097">
    <property type="entry name" value="HisK_dim/P_sf"/>
</dbReference>
<keyword evidence="7 18" id="KW-0418">Kinase</keyword>
<feature type="domain" description="PAS" evidence="16">
    <location>
        <begin position="452"/>
        <end position="507"/>
    </location>
</feature>
<dbReference type="AlphaFoldDB" id="Q1K395"/>
<name>Q1K395_DESA6</name>
<keyword evidence="13" id="KW-0812">Transmembrane</keyword>
<dbReference type="Pfam" id="PF00989">
    <property type="entry name" value="PAS"/>
    <property type="match status" value="1"/>
</dbReference>
<dbReference type="CDD" id="cd00082">
    <property type="entry name" value="HisKA"/>
    <property type="match status" value="1"/>
</dbReference>
<dbReference type="Proteomes" id="UP000005695">
    <property type="component" value="Unassembled WGS sequence"/>
</dbReference>
<evidence type="ECO:0000313" key="19">
    <source>
        <dbReference type="Proteomes" id="UP000005695"/>
    </source>
</evidence>
<dbReference type="InterPro" id="IPR001789">
    <property type="entry name" value="Sig_transdc_resp-reg_receiver"/>
</dbReference>
<dbReference type="InterPro" id="IPR035965">
    <property type="entry name" value="PAS-like_dom_sf"/>
</dbReference>
<keyword evidence="13" id="KW-1133">Transmembrane helix</keyword>
<dbReference type="PROSITE" id="PS50109">
    <property type="entry name" value="HIS_KIN"/>
    <property type="match status" value="1"/>
</dbReference>
<keyword evidence="12" id="KW-0175">Coiled coil</keyword>
<dbReference type="InterPro" id="IPR013767">
    <property type="entry name" value="PAS_fold"/>
</dbReference>
<evidence type="ECO:0000259" key="17">
    <source>
        <dbReference type="PROSITE" id="PS50113"/>
    </source>
</evidence>
<feature type="domain" description="Histidine kinase" evidence="14">
    <location>
        <begin position="708"/>
        <end position="929"/>
    </location>
</feature>
<dbReference type="EMBL" id="AAEW02000002">
    <property type="protein sequence ID" value="EAT17079.1"/>
    <property type="molecule type" value="Genomic_DNA"/>
</dbReference>
<dbReference type="Gene3D" id="3.40.50.2300">
    <property type="match status" value="1"/>
</dbReference>
<dbReference type="Pfam" id="PF00072">
    <property type="entry name" value="Response_reg"/>
    <property type="match status" value="1"/>
</dbReference>
<evidence type="ECO:0000259" key="16">
    <source>
        <dbReference type="PROSITE" id="PS50112"/>
    </source>
</evidence>
<evidence type="ECO:0000256" key="12">
    <source>
        <dbReference type="SAM" id="Coils"/>
    </source>
</evidence>
<dbReference type="Gene3D" id="3.30.565.10">
    <property type="entry name" value="Histidine kinase-like ATPase, C-terminal domain"/>
    <property type="match status" value="1"/>
</dbReference>
<dbReference type="SUPFAM" id="SSF55874">
    <property type="entry name" value="ATPase domain of HSP90 chaperone/DNA topoisomerase II/histidine kinase"/>
    <property type="match status" value="1"/>
</dbReference>
<dbReference type="GO" id="GO:0005886">
    <property type="term" value="C:plasma membrane"/>
    <property type="evidence" value="ECO:0007669"/>
    <property type="project" value="TreeGrafter"/>
</dbReference>
<dbReference type="SMART" id="SM00448">
    <property type="entry name" value="REC"/>
    <property type="match status" value="1"/>
</dbReference>
<dbReference type="InterPro" id="IPR005467">
    <property type="entry name" value="His_kinase_dom"/>
</dbReference>
<dbReference type="FunFam" id="1.10.287.130:FF:000038">
    <property type="entry name" value="Sensory transduction histidine kinase"/>
    <property type="match status" value="1"/>
</dbReference>
<evidence type="ECO:0000256" key="5">
    <source>
        <dbReference type="ARBA" id="ARBA00022679"/>
    </source>
</evidence>
<dbReference type="Pfam" id="PF00512">
    <property type="entry name" value="HisKA"/>
    <property type="match status" value="1"/>
</dbReference>
<dbReference type="SMART" id="SM00086">
    <property type="entry name" value="PAC"/>
    <property type="match status" value="3"/>
</dbReference>
<feature type="domain" description="PAS" evidence="16">
    <location>
        <begin position="572"/>
        <end position="618"/>
    </location>
</feature>
<feature type="domain" description="PAC" evidence="17">
    <location>
        <begin position="372"/>
        <end position="426"/>
    </location>
</feature>
<dbReference type="SUPFAM" id="SSF47384">
    <property type="entry name" value="Homodimeric domain of signal transducing histidine kinase"/>
    <property type="match status" value="1"/>
</dbReference>
<dbReference type="CDD" id="cd00130">
    <property type="entry name" value="PAS"/>
    <property type="match status" value="2"/>
</dbReference>
<comment type="caution">
    <text evidence="18">The sequence shown here is derived from an EMBL/GenBank/DDBJ whole genome shotgun (WGS) entry which is preliminary data.</text>
</comment>
<feature type="coiled-coil region" evidence="12">
    <location>
        <begin position="414"/>
        <end position="448"/>
    </location>
</feature>
<dbReference type="GO" id="GO:0000155">
    <property type="term" value="F:phosphorelay sensor kinase activity"/>
    <property type="evidence" value="ECO:0007669"/>
    <property type="project" value="InterPro"/>
</dbReference>
<dbReference type="SUPFAM" id="SSF52172">
    <property type="entry name" value="CheY-like"/>
    <property type="match status" value="1"/>
</dbReference>
<feature type="coiled-coil region" evidence="12">
    <location>
        <begin position="678"/>
        <end position="708"/>
    </location>
</feature>
<proteinExistence type="predicted"/>
<dbReference type="Pfam" id="PF13426">
    <property type="entry name" value="PAS_9"/>
    <property type="match status" value="2"/>
</dbReference>
<comment type="subcellular location">
    <subcellularLocation>
        <location evidence="2">Membrane</location>
    </subcellularLocation>
</comment>
<organism evidence="18 19">
    <name type="scientific">Desulfuromonas acetoxidans (strain DSM 684 / 11070)</name>
    <dbReference type="NCBI Taxonomy" id="281689"/>
    <lineage>
        <taxon>Bacteria</taxon>
        <taxon>Pseudomonadati</taxon>
        <taxon>Thermodesulfobacteriota</taxon>
        <taxon>Desulfuromonadia</taxon>
        <taxon>Desulfuromonadales</taxon>
        <taxon>Desulfuromonadaceae</taxon>
        <taxon>Desulfuromonas</taxon>
    </lineage>
</organism>
<evidence type="ECO:0000256" key="3">
    <source>
        <dbReference type="ARBA" id="ARBA00012438"/>
    </source>
</evidence>
<reference evidence="18" key="2">
    <citation type="submission" date="2006-05" db="EMBL/GenBank/DDBJ databases">
        <title>Sequencing of the draft genome and assembly of Desulfuromonas acetoxidans DSM 684.</title>
        <authorList>
            <consortium name="US DOE Joint Genome Institute (JGI-PGF)"/>
            <person name="Copeland A."/>
            <person name="Lucas S."/>
            <person name="Lapidus A."/>
            <person name="Barry K."/>
            <person name="Detter J.C."/>
            <person name="Glavina del Rio T."/>
            <person name="Hammon N."/>
            <person name="Israni S."/>
            <person name="Dalin E."/>
            <person name="Tice H."/>
            <person name="Bruce D."/>
            <person name="Pitluck S."/>
            <person name="Richardson P."/>
        </authorList>
    </citation>
    <scope>NUCLEOTIDE SEQUENCE [LARGE SCALE GENOMIC DNA]</scope>
    <source>
        <strain evidence="18">DSM 684</strain>
    </source>
</reference>
<evidence type="ECO:0000256" key="1">
    <source>
        <dbReference type="ARBA" id="ARBA00000085"/>
    </source>
</evidence>
<evidence type="ECO:0000259" key="14">
    <source>
        <dbReference type="PROSITE" id="PS50109"/>
    </source>
</evidence>
<evidence type="ECO:0000259" key="15">
    <source>
        <dbReference type="PROSITE" id="PS50110"/>
    </source>
</evidence>
<feature type="domain" description="Response regulatory" evidence="15">
    <location>
        <begin position="958"/>
        <end position="1075"/>
    </location>
</feature>
<evidence type="ECO:0000256" key="8">
    <source>
        <dbReference type="ARBA" id="ARBA00022840"/>
    </source>
</evidence>
<evidence type="ECO:0000256" key="11">
    <source>
        <dbReference type="PROSITE-ProRule" id="PRU00169"/>
    </source>
</evidence>
<keyword evidence="8" id="KW-0067">ATP-binding</keyword>
<dbReference type="SMART" id="SM00387">
    <property type="entry name" value="HATPase_c"/>
    <property type="match status" value="1"/>
</dbReference>
<dbReference type="PROSITE" id="PS50113">
    <property type="entry name" value="PAC"/>
    <property type="match status" value="2"/>
</dbReference>
<dbReference type="RefSeq" id="WP_005997998.1">
    <property type="nucleotide sequence ID" value="NZ_AAEW02000002.1"/>
</dbReference>
<evidence type="ECO:0000256" key="10">
    <source>
        <dbReference type="ARBA" id="ARBA00023136"/>
    </source>
</evidence>
<dbReference type="Gene3D" id="1.10.287.130">
    <property type="match status" value="1"/>
</dbReference>
<dbReference type="PROSITE" id="PS50110">
    <property type="entry name" value="RESPONSE_REGULATORY"/>
    <property type="match status" value="1"/>
</dbReference>
<dbReference type="SUPFAM" id="SSF55785">
    <property type="entry name" value="PYP-like sensor domain (PAS domain)"/>
    <property type="match status" value="3"/>
</dbReference>
<evidence type="ECO:0000256" key="13">
    <source>
        <dbReference type="SAM" id="Phobius"/>
    </source>
</evidence>
<dbReference type="NCBIfam" id="TIGR00229">
    <property type="entry name" value="sensory_box"/>
    <property type="match status" value="2"/>
</dbReference>
<keyword evidence="9" id="KW-0902">Two-component regulatory system</keyword>
<gene>
    <name evidence="18" type="ORF">Dace_2945</name>
</gene>